<feature type="domain" description="Leucine-rich repeat" evidence="1">
    <location>
        <begin position="230"/>
        <end position="443"/>
    </location>
</feature>
<dbReference type="Pfam" id="PF24969">
    <property type="entry name" value="LRR_15"/>
    <property type="match status" value="1"/>
</dbReference>
<protein>
    <recommendedName>
        <fullName evidence="1">Leucine-rich repeat domain-containing protein</fullName>
    </recommendedName>
</protein>
<dbReference type="Gene3D" id="3.80.10.10">
    <property type="entry name" value="Ribonuclease Inhibitor"/>
    <property type="match status" value="1"/>
</dbReference>
<dbReference type="InterPro" id="IPR032675">
    <property type="entry name" value="LRR_dom_sf"/>
</dbReference>
<evidence type="ECO:0000313" key="3">
    <source>
        <dbReference type="Proteomes" id="UP001628179"/>
    </source>
</evidence>
<sequence length="523" mass="57768">MEQGRGILDLPNEILDKIVGQFCQHCAGDALKPVDSVDRAEFQGTLIALTKVNRRMGRVARRILFHVVSSDHNSLPKLLRILMEQPAFAPYIRVVDLGGHAGDQDCALHYLPEQGAEELGALVKSVGRFEALPAIEEVYRRGSLSARPPLGEFDRVPGARFNVFVLFKLAKNINSVIIRSEWPLAVFAQFPTPAEIKDKLKIKVVNIESKTKLKINLDRTVPLSGIQELHLTSNIINLWTAKHVVDLSKAADLLVRLPNLRRLSSQGSTGSFCTAIVGDSVFSNLTELDLASCSLTLPSLRDILSSCSAKLKRFRFSCESESDNTNHIGTGIAGADIIQILDMAELSGSLHSLEVDTSDSETFTNIWGWPTFARNFRTIPSLGHFASLRHLCISADNIYFPAMSPGMLVQDDNSGPLRLVQFLPAGLETLEITGITAIHLQDVEALAQACEKRDPLHALKRIVFRADGALHLADVDDEPEQVMEGRKFENMAMAELFAAAGVEYEFEQPEFFTTFYSGTWDSI</sequence>
<dbReference type="InterPro" id="IPR056867">
    <property type="entry name" value="LRR_15"/>
</dbReference>
<proteinExistence type="predicted"/>
<name>A0ABQ0G456_9PEZI</name>
<evidence type="ECO:0000313" key="2">
    <source>
        <dbReference type="EMBL" id="GAB1312529.1"/>
    </source>
</evidence>
<gene>
    <name evidence="2" type="ORF">MFIFM68171_02739</name>
</gene>
<comment type="caution">
    <text evidence="2">The sequence shown here is derived from an EMBL/GenBank/DDBJ whole genome shotgun (WGS) entry which is preliminary data.</text>
</comment>
<evidence type="ECO:0000259" key="1">
    <source>
        <dbReference type="Pfam" id="PF24969"/>
    </source>
</evidence>
<reference evidence="2 3" key="1">
    <citation type="submission" date="2024-09" db="EMBL/GenBank/DDBJ databases">
        <title>Itraconazole resistance in Madurella fahalii resulting from another homologue of gene encoding cytochrome P450 14-alpha sterol demethylase (CYP51).</title>
        <authorList>
            <person name="Yoshioka I."/>
            <person name="Fahal A.H."/>
            <person name="Kaneko S."/>
            <person name="Yaguchi T."/>
        </authorList>
    </citation>
    <scope>NUCLEOTIDE SEQUENCE [LARGE SCALE GENOMIC DNA]</scope>
    <source>
        <strain evidence="2 3">IFM 68171</strain>
    </source>
</reference>
<dbReference type="Proteomes" id="UP001628179">
    <property type="component" value="Unassembled WGS sequence"/>
</dbReference>
<keyword evidence="3" id="KW-1185">Reference proteome</keyword>
<dbReference type="SUPFAM" id="SSF52047">
    <property type="entry name" value="RNI-like"/>
    <property type="match status" value="1"/>
</dbReference>
<dbReference type="EMBL" id="BAAFSV010000001">
    <property type="protein sequence ID" value="GAB1312529.1"/>
    <property type="molecule type" value="Genomic_DNA"/>
</dbReference>
<dbReference type="GeneID" id="98173484"/>
<organism evidence="2 3">
    <name type="scientific">Madurella fahalii</name>
    <dbReference type="NCBI Taxonomy" id="1157608"/>
    <lineage>
        <taxon>Eukaryota</taxon>
        <taxon>Fungi</taxon>
        <taxon>Dikarya</taxon>
        <taxon>Ascomycota</taxon>
        <taxon>Pezizomycotina</taxon>
        <taxon>Sordariomycetes</taxon>
        <taxon>Sordariomycetidae</taxon>
        <taxon>Sordariales</taxon>
        <taxon>Sordariales incertae sedis</taxon>
        <taxon>Madurella</taxon>
    </lineage>
</organism>
<dbReference type="RefSeq" id="XP_070914262.1">
    <property type="nucleotide sequence ID" value="XM_071058161.1"/>
</dbReference>
<accession>A0ABQ0G456</accession>